<accession>A0AAD1M7N2</accession>
<dbReference type="Proteomes" id="UP000466681">
    <property type="component" value="Chromosome"/>
</dbReference>
<protein>
    <submittedName>
        <fullName evidence="1">Uncharacterized protein</fullName>
    </submittedName>
</protein>
<dbReference type="EMBL" id="AP022560">
    <property type="protein sequence ID" value="BBX04097.1"/>
    <property type="molecule type" value="Genomic_DNA"/>
</dbReference>
<dbReference type="RefSeq" id="WP_133056563.1">
    <property type="nucleotide sequence ID" value="NZ_AP022560.1"/>
</dbReference>
<reference evidence="1 2" key="1">
    <citation type="journal article" date="2019" name="Emerg. Microbes Infect.">
        <title>Comprehensive subspecies identification of 175 nontuberculous mycobacteria species based on 7547 genomic profiles.</title>
        <authorList>
            <person name="Matsumoto Y."/>
            <person name="Kinjo T."/>
            <person name="Motooka D."/>
            <person name="Nabeya D."/>
            <person name="Jung N."/>
            <person name="Uechi K."/>
            <person name="Horii T."/>
            <person name="Iida T."/>
            <person name="Fujita J."/>
            <person name="Nakamura S."/>
        </authorList>
    </citation>
    <scope>NUCLEOTIDE SEQUENCE [LARGE SCALE GENOMIC DNA]</scope>
    <source>
        <strain evidence="1 2">JCM 6375</strain>
    </source>
</reference>
<dbReference type="KEGG" id="mmor:MMOR_50330"/>
<organism evidence="1 2">
    <name type="scientific">Mycolicibacterium moriokaense</name>
    <dbReference type="NCBI Taxonomy" id="39691"/>
    <lineage>
        <taxon>Bacteria</taxon>
        <taxon>Bacillati</taxon>
        <taxon>Actinomycetota</taxon>
        <taxon>Actinomycetes</taxon>
        <taxon>Mycobacteriales</taxon>
        <taxon>Mycobacteriaceae</taxon>
        <taxon>Mycolicibacterium</taxon>
    </lineage>
</organism>
<evidence type="ECO:0000313" key="1">
    <source>
        <dbReference type="EMBL" id="BBX04097.1"/>
    </source>
</evidence>
<sequence length="71" mass="7674">MTVRVDDGTVHLVDDSEGIVLSVNDVALEAIDFIARVDGFYVRELPGGVTTEEKIGVIQPLIRLGVLRLAP</sequence>
<keyword evidence="2" id="KW-1185">Reference proteome</keyword>
<evidence type="ECO:0000313" key="2">
    <source>
        <dbReference type="Proteomes" id="UP000466681"/>
    </source>
</evidence>
<name>A0AAD1M7N2_9MYCO</name>
<gene>
    <name evidence="1" type="ORF">MMOR_50330</name>
</gene>
<proteinExistence type="predicted"/>
<dbReference type="AlphaFoldDB" id="A0AAD1M7N2"/>